<dbReference type="Proteomes" id="UP000616151">
    <property type="component" value="Unassembled WGS sequence"/>
</dbReference>
<evidence type="ECO:0000313" key="2">
    <source>
        <dbReference type="Proteomes" id="UP000616151"/>
    </source>
</evidence>
<name>A0ACC5QZB3_9HYPH</name>
<evidence type="ECO:0000313" key="1">
    <source>
        <dbReference type="EMBL" id="MBK1865735.1"/>
    </source>
</evidence>
<comment type="caution">
    <text evidence="1">The sequence shown here is derived from an EMBL/GenBank/DDBJ whole genome shotgun (WGS) entry which is preliminary data.</text>
</comment>
<gene>
    <name evidence="1" type="ORF">JHL16_05175</name>
</gene>
<keyword evidence="2" id="KW-1185">Reference proteome</keyword>
<sequence length="221" mass="22673">MPTKVFDVTPVTLPSDAAAAWAAIPVTIASDITAGRVVVDPLIRPLRPFAIGRRLVGRAVTAWCERSDFGAMLHAIDIAGAGDIVVVAAGGCLQTAYAGEILCGYARKKGIAGLIVDGAVRDIDTIAAFDDFSVFARGHTPRGPLSKERGTVNGRIVLGGTAVAPGDIILGDNDGLAAIPAGEASTLLTTAQARVQMEEQWVAQLASGGTLVSTFAVPEAI</sequence>
<proteinExistence type="predicted"/>
<protein>
    <submittedName>
        <fullName evidence="1">RraA family protein</fullName>
    </submittedName>
</protein>
<organism evidence="1 2">
    <name type="scientific">Taklimakanibacter albus</name>
    <dbReference type="NCBI Taxonomy" id="2800327"/>
    <lineage>
        <taxon>Bacteria</taxon>
        <taxon>Pseudomonadati</taxon>
        <taxon>Pseudomonadota</taxon>
        <taxon>Alphaproteobacteria</taxon>
        <taxon>Hyphomicrobiales</taxon>
        <taxon>Aestuariivirgaceae</taxon>
        <taxon>Taklimakanibacter</taxon>
    </lineage>
</organism>
<dbReference type="EMBL" id="JAENHL010000006">
    <property type="protein sequence ID" value="MBK1865735.1"/>
    <property type="molecule type" value="Genomic_DNA"/>
</dbReference>
<accession>A0ACC5QZB3</accession>
<reference evidence="1" key="1">
    <citation type="submission" date="2021-01" db="EMBL/GenBank/DDBJ databases">
        <authorList>
            <person name="Sun Q."/>
        </authorList>
    </citation>
    <scope>NUCLEOTIDE SEQUENCE</scope>
    <source>
        <strain evidence="1">YIM B02566</strain>
    </source>
</reference>